<feature type="transmembrane region" description="Helical" evidence="1">
    <location>
        <begin position="123"/>
        <end position="145"/>
    </location>
</feature>
<organism evidence="2 3">
    <name type="scientific">Jonquetella anthropi DSM 22815</name>
    <dbReference type="NCBI Taxonomy" id="885272"/>
    <lineage>
        <taxon>Bacteria</taxon>
        <taxon>Thermotogati</taxon>
        <taxon>Synergistota</taxon>
        <taxon>Synergistia</taxon>
        <taxon>Synergistales</taxon>
        <taxon>Dethiosulfovibrionaceae</taxon>
        <taxon>Jonquetella</taxon>
    </lineage>
</organism>
<feature type="transmembrane region" description="Helical" evidence="1">
    <location>
        <begin position="15"/>
        <end position="34"/>
    </location>
</feature>
<keyword evidence="1" id="KW-0812">Transmembrane</keyword>
<dbReference type="Proteomes" id="UP000003806">
    <property type="component" value="Chromosome"/>
</dbReference>
<gene>
    <name evidence="2" type="ORF">JonanDRAFT_1357</name>
</gene>
<dbReference type="OrthoDB" id="4653at2"/>
<dbReference type="HOGENOM" id="CLU_1693154_0_0_0"/>
<dbReference type="STRING" id="885272.JonanDRAFT_1357"/>
<feature type="transmembrane region" description="Helical" evidence="1">
    <location>
        <begin position="97"/>
        <end position="117"/>
    </location>
</feature>
<accession>H0UML8</accession>
<evidence type="ECO:0008006" key="4">
    <source>
        <dbReference type="Google" id="ProtNLM"/>
    </source>
</evidence>
<dbReference type="EMBL" id="CM001376">
    <property type="protein sequence ID" value="EHM13721.1"/>
    <property type="molecule type" value="Genomic_DNA"/>
</dbReference>
<keyword evidence="1" id="KW-0472">Membrane</keyword>
<protein>
    <recommendedName>
        <fullName evidence="4">Rod shape-determining protein MreD</fullName>
    </recommendedName>
</protein>
<sequence>MTLVLLVGTWYLQDLIQVLVGAGLLAPELFFMALNGVGTKRFDVPCVWYLLPALGGLLLDFRWSGMPGLTAAVFVMAHWAFRLFWFDLPRDGRTGGAFVVSNWVLMSIISCIRLVLLPRSLGALNWLAVYLFQMVLTVPAFLAAWSYRTWNDEDL</sequence>
<dbReference type="AlphaFoldDB" id="H0UML8"/>
<evidence type="ECO:0000256" key="1">
    <source>
        <dbReference type="SAM" id="Phobius"/>
    </source>
</evidence>
<reference evidence="2 3" key="1">
    <citation type="submission" date="2011-11" db="EMBL/GenBank/DDBJ databases">
        <title>The Noncontiguous Finished genome of Jonquetella anthropi DSM 22815.</title>
        <authorList>
            <consortium name="US DOE Joint Genome Institute (JGI-PGF)"/>
            <person name="Lucas S."/>
            <person name="Copeland A."/>
            <person name="Lapidus A."/>
            <person name="Glavina del Rio T."/>
            <person name="Dalin E."/>
            <person name="Tice H."/>
            <person name="Bruce D."/>
            <person name="Goodwin L."/>
            <person name="Pitluck S."/>
            <person name="Peters L."/>
            <person name="Mikhailova N."/>
            <person name="Held B."/>
            <person name="Kyrpides N."/>
            <person name="Mavromatis K."/>
            <person name="Ivanova N."/>
            <person name="Markowitz V."/>
            <person name="Cheng J.-F."/>
            <person name="Hugenholtz P."/>
            <person name="Woyke T."/>
            <person name="Wu D."/>
            <person name="Gronow S."/>
            <person name="Wellnitz S."/>
            <person name="Brambilla E."/>
            <person name="Klenk H.-P."/>
            <person name="Eisen J.A."/>
        </authorList>
    </citation>
    <scope>NUCLEOTIDE SEQUENCE [LARGE SCALE GENOMIC DNA]</scope>
    <source>
        <strain evidence="2 3">DSM 22815</strain>
    </source>
</reference>
<dbReference type="RefSeq" id="WP_008521891.1">
    <property type="nucleotide sequence ID" value="NZ_CM001376.1"/>
</dbReference>
<evidence type="ECO:0000313" key="2">
    <source>
        <dbReference type="EMBL" id="EHM13721.1"/>
    </source>
</evidence>
<keyword evidence="3" id="KW-1185">Reference proteome</keyword>
<evidence type="ECO:0000313" key="3">
    <source>
        <dbReference type="Proteomes" id="UP000003806"/>
    </source>
</evidence>
<name>H0UML8_9BACT</name>
<feature type="transmembrane region" description="Helical" evidence="1">
    <location>
        <begin position="46"/>
        <end position="63"/>
    </location>
</feature>
<proteinExistence type="predicted"/>
<keyword evidence="1" id="KW-1133">Transmembrane helix</keyword>